<dbReference type="GO" id="GO:0016020">
    <property type="term" value="C:membrane"/>
    <property type="evidence" value="ECO:0007669"/>
    <property type="project" value="UniProtKB-SubCell"/>
</dbReference>
<keyword evidence="6 8" id="KW-0472">Membrane</keyword>
<keyword evidence="3 8" id="KW-0812">Transmembrane</keyword>
<evidence type="ECO:0000256" key="8">
    <source>
        <dbReference type="SAM" id="Phobius"/>
    </source>
</evidence>
<feature type="region of interest" description="Disordered" evidence="7">
    <location>
        <begin position="1"/>
        <end position="25"/>
    </location>
</feature>
<feature type="transmembrane region" description="Helical" evidence="8">
    <location>
        <begin position="170"/>
        <end position="189"/>
    </location>
</feature>
<evidence type="ECO:0000256" key="3">
    <source>
        <dbReference type="ARBA" id="ARBA00022692"/>
    </source>
</evidence>
<feature type="transmembrane region" description="Helical" evidence="8">
    <location>
        <begin position="130"/>
        <end position="150"/>
    </location>
</feature>
<protein>
    <recommendedName>
        <fullName evidence="9">Cytochrome b561 domain-containing protein</fullName>
    </recommendedName>
</protein>
<name>A0AAV1J217_9NEOP</name>
<keyword evidence="5 8" id="KW-1133">Transmembrane helix</keyword>
<proteinExistence type="predicted"/>
<dbReference type="Gene3D" id="1.20.120.1770">
    <property type="match status" value="1"/>
</dbReference>
<keyword evidence="11" id="KW-1185">Reference proteome</keyword>
<keyword evidence="2" id="KW-0813">Transport</keyword>
<dbReference type="EMBL" id="CAVLEF010000004">
    <property type="protein sequence ID" value="CAK1543092.1"/>
    <property type="molecule type" value="Genomic_DNA"/>
</dbReference>
<organism evidence="10 11">
    <name type="scientific">Leptosia nina</name>
    <dbReference type="NCBI Taxonomy" id="320188"/>
    <lineage>
        <taxon>Eukaryota</taxon>
        <taxon>Metazoa</taxon>
        <taxon>Ecdysozoa</taxon>
        <taxon>Arthropoda</taxon>
        <taxon>Hexapoda</taxon>
        <taxon>Insecta</taxon>
        <taxon>Pterygota</taxon>
        <taxon>Neoptera</taxon>
        <taxon>Endopterygota</taxon>
        <taxon>Lepidoptera</taxon>
        <taxon>Glossata</taxon>
        <taxon>Ditrysia</taxon>
        <taxon>Papilionoidea</taxon>
        <taxon>Pieridae</taxon>
        <taxon>Pierinae</taxon>
        <taxon>Leptosia</taxon>
    </lineage>
</organism>
<dbReference type="InterPro" id="IPR006593">
    <property type="entry name" value="Cyt_b561/ferric_Rdtase_TM"/>
</dbReference>
<evidence type="ECO:0000256" key="2">
    <source>
        <dbReference type="ARBA" id="ARBA00022448"/>
    </source>
</evidence>
<dbReference type="Proteomes" id="UP001497472">
    <property type="component" value="Unassembled WGS sequence"/>
</dbReference>
<accession>A0AAV1J217</accession>
<evidence type="ECO:0000259" key="9">
    <source>
        <dbReference type="Pfam" id="PF03188"/>
    </source>
</evidence>
<evidence type="ECO:0000256" key="5">
    <source>
        <dbReference type="ARBA" id="ARBA00022989"/>
    </source>
</evidence>
<feature type="transmembrane region" description="Helical" evidence="8">
    <location>
        <begin position="45"/>
        <end position="70"/>
    </location>
</feature>
<reference evidence="10 11" key="1">
    <citation type="submission" date="2023-11" db="EMBL/GenBank/DDBJ databases">
        <authorList>
            <person name="Okamura Y."/>
        </authorList>
    </citation>
    <scope>NUCLEOTIDE SEQUENCE [LARGE SCALE GENOMIC DNA]</scope>
</reference>
<gene>
    <name evidence="10" type="ORF">LNINA_LOCUS2930</name>
</gene>
<evidence type="ECO:0000313" key="11">
    <source>
        <dbReference type="Proteomes" id="UP001497472"/>
    </source>
</evidence>
<comment type="subcellular location">
    <subcellularLocation>
        <location evidence="1">Membrane</location>
    </subcellularLocation>
</comment>
<feature type="domain" description="Cytochrome b561" evidence="9">
    <location>
        <begin position="130"/>
        <end position="192"/>
    </location>
</feature>
<sequence>MDITEETPESSLKDRRSKQERHRSPKRTPLRILIIEPSGKYCRSVWCAIGLGAVHIFIGATVMSVIIFSIKVGDTHAALCTIAMRMIIIDPVGEYWNVVLCAVAIGISQLLIGGVTTTLLVFILKTNSDIHVPLCVFGYHFFSAEAILSLNYANGWSTPMRLRHRRLTHMLLQLCAMALAITGTVLITMDKGISRSAHGLTGN</sequence>
<feature type="transmembrane region" description="Helical" evidence="8">
    <location>
        <begin position="95"/>
        <end position="123"/>
    </location>
</feature>
<evidence type="ECO:0000256" key="7">
    <source>
        <dbReference type="SAM" id="MobiDB-lite"/>
    </source>
</evidence>
<feature type="compositionally biased region" description="Basic residues" evidence="7">
    <location>
        <begin position="15"/>
        <end position="25"/>
    </location>
</feature>
<evidence type="ECO:0000256" key="1">
    <source>
        <dbReference type="ARBA" id="ARBA00004370"/>
    </source>
</evidence>
<dbReference type="Pfam" id="PF03188">
    <property type="entry name" value="Cytochrom_B561"/>
    <property type="match status" value="1"/>
</dbReference>
<evidence type="ECO:0000313" key="10">
    <source>
        <dbReference type="EMBL" id="CAK1543092.1"/>
    </source>
</evidence>
<evidence type="ECO:0000256" key="4">
    <source>
        <dbReference type="ARBA" id="ARBA00022982"/>
    </source>
</evidence>
<dbReference type="AlphaFoldDB" id="A0AAV1J217"/>
<comment type="caution">
    <text evidence="10">The sequence shown here is derived from an EMBL/GenBank/DDBJ whole genome shotgun (WGS) entry which is preliminary data.</text>
</comment>
<evidence type="ECO:0000256" key="6">
    <source>
        <dbReference type="ARBA" id="ARBA00023136"/>
    </source>
</evidence>
<keyword evidence="4" id="KW-0249">Electron transport</keyword>